<dbReference type="OrthoDB" id="3740959at2"/>
<proteinExistence type="inferred from homology"/>
<dbReference type="InterPro" id="IPR025202">
    <property type="entry name" value="PLD-like_dom"/>
</dbReference>
<feature type="chain" id="PRO_5039104945" description="phospholipase D" evidence="7">
    <location>
        <begin position="31"/>
        <end position="429"/>
    </location>
</feature>
<dbReference type="GO" id="GO:0004630">
    <property type="term" value="F:phospholipase D activity"/>
    <property type="evidence" value="ECO:0007669"/>
    <property type="project" value="UniProtKB-EC"/>
</dbReference>
<evidence type="ECO:0000256" key="7">
    <source>
        <dbReference type="SAM" id="SignalP"/>
    </source>
</evidence>
<keyword evidence="4" id="KW-0378">Hydrolase</keyword>
<dbReference type="EMBL" id="AP023354">
    <property type="protein sequence ID" value="BCJ28607.1"/>
    <property type="molecule type" value="Genomic_DNA"/>
</dbReference>
<evidence type="ECO:0000256" key="1">
    <source>
        <dbReference type="ARBA" id="ARBA00000798"/>
    </source>
</evidence>
<sequence>MPRRSFGVALAVTALVALPAGTIPSSAASAATPEPVIGHAVFNDPAGSATAQDAVFTQLAGLIERVPAGQDIELTTYGFDVVDGAGAPDLAADLVAAYQRGVHVRVIVDHASAANAPVDTLRAALGSDDTAPSYLVDCKDQFPEGPDRGCIGTRQYLWPGTSTPTHAYNHNKFALFSQVTLSSGTVSDVVYQASANIGTWDSQNAYNNAFTYTDPRTYDYYHQYFDDLRDYRHSSTGDNDYYRDSGTGTRYRVFFFPRHEPAGASFTDSSSDTVYNILRSVACTHTNPDGSKHQTLVRVANWALDRTDVAQQLNTLAQAGCWVDVVYSNVSTGAHAALNAAKNLQVTQCDYTTGGRRIRVHSKYLLINGGITGDPGAHLWTGSPNLAWGELRQADEAMLRVLDQDDHDEYLADFWHVRDTCRANGGIVK</sequence>
<evidence type="ECO:0000256" key="2">
    <source>
        <dbReference type="ARBA" id="ARBA00008664"/>
    </source>
</evidence>
<dbReference type="GO" id="GO:0016891">
    <property type="term" value="F:RNA endonuclease activity producing 5'-phosphomonoesters, hydrolytic mechanism"/>
    <property type="evidence" value="ECO:0007669"/>
    <property type="project" value="TreeGrafter"/>
</dbReference>
<dbReference type="PANTHER" id="PTHR43856">
    <property type="entry name" value="CARDIOLIPIN HYDROLASE"/>
    <property type="match status" value="1"/>
</dbReference>
<evidence type="ECO:0000313" key="10">
    <source>
        <dbReference type="Proteomes" id="UP000680750"/>
    </source>
</evidence>
<dbReference type="EC" id="3.1.4.4" evidence="3"/>
<dbReference type="SUPFAM" id="SSF56024">
    <property type="entry name" value="Phospholipase D/nuclease"/>
    <property type="match status" value="2"/>
</dbReference>
<protein>
    <recommendedName>
        <fullName evidence="3">phospholipase D</fullName>
        <ecNumber evidence="3">3.1.4.4</ecNumber>
    </recommendedName>
</protein>
<feature type="domain" description="Phospholipase D-like" evidence="8">
    <location>
        <begin position="68"/>
        <end position="228"/>
    </location>
</feature>
<dbReference type="AlphaFoldDB" id="A0A810L085"/>
<keyword evidence="7" id="KW-0732">Signal</keyword>
<keyword evidence="10" id="KW-1185">Reference proteome</keyword>
<dbReference type="Pfam" id="PF13091">
    <property type="entry name" value="PLDc_2"/>
    <property type="match status" value="2"/>
</dbReference>
<feature type="domain" description="Phospholipase D-like" evidence="8">
    <location>
        <begin position="297"/>
        <end position="416"/>
    </location>
</feature>
<reference evidence="9" key="1">
    <citation type="submission" date="2020-08" db="EMBL/GenBank/DDBJ databases">
        <title>Whole genome shotgun sequence of Actinocatenispora sera NBRC 101916.</title>
        <authorList>
            <person name="Komaki H."/>
            <person name="Tamura T."/>
        </authorList>
    </citation>
    <scope>NUCLEOTIDE SEQUENCE</scope>
    <source>
        <strain evidence="9">NBRC 101916</strain>
    </source>
</reference>
<dbReference type="GO" id="GO:0016042">
    <property type="term" value="P:lipid catabolic process"/>
    <property type="evidence" value="ECO:0007669"/>
    <property type="project" value="UniProtKB-KW"/>
</dbReference>
<evidence type="ECO:0000313" key="9">
    <source>
        <dbReference type="EMBL" id="BCJ28607.1"/>
    </source>
</evidence>
<accession>A0A810L085</accession>
<dbReference type="PANTHER" id="PTHR43856:SF1">
    <property type="entry name" value="MITOCHONDRIAL CARDIOLIPIN HYDROLASE"/>
    <property type="match status" value="1"/>
</dbReference>
<dbReference type="KEGG" id="aser:Asera_27150"/>
<evidence type="ECO:0000256" key="6">
    <source>
        <dbReference type="ARBA" id="ARBA00023098"/>
    </source>
</evidence>
<evidence type="ECO:0000256" key="3">
    <source>
        <dbReference type="ARBA" id="ARBA00012027"/>
    </source>
</evidence>
<evidence type="ECO:0000256" key="4">
    <source>
        <dbReference type="ARBA" id="ARBA00022801"/>
    </source>
</evidence>
<dbReference type="InterPro" id="IPR051406">
    <property type="entry name" value="PLD_domain"/>
</dbReference>
<comment type="catalytic activity">
    <reaction evidence="1">
        <text>a 1,2-diacyl-sn-glycero-3-phosphocholine + H2O = a 1,2-diacyl-sn-glycero-3-phosphate + choline + H(+)</text>
        <dbReference type="Rhea" id="RHEA:14445"/>
        <dbReference type="ChEBI" id="CHEBI:15354"/>
        <dbReference type="ChEBI" id="CHEBI:15377"/>
        <dbReference type="ChEBI" id="CHEBI:15378"/>
        <dbReference type="ChEBI" id="CHEBI:57643"/>
        <dbReference type="ChEBI" id="CHEBI:58608"/>
        <dbReference type="EC" id="3.1.4.4"/>
    </reaction>
</comment>
<keyword evidence="6" id="KW-0443">Lipid metabolism</keyword>
<comment type="similarity">
    <text evidence="2">Belongs to the phospholipase D family.</text>
</comment>
<organism evidence="9 10">
    <name type="scientific">Actinocatenispora sera</name>
    <dbReference type="NCBI Taxonomy" id="390989"/>
    <lineage>
        <taxon>Bacteria</taxon>
        <taxon>Bacillati</taxon>
        <taxon>Actinomycetota</taxon>
        <taxon>Actinomycetes</taxon>
        <taxon>Micromonosporales</taxon>
        <taxon>Micromonosporaceae</taxon>
        <taxon>Actinocatenispora</taxon>
    </lineage>
</organism>
<dbReference type="Gene3D" id="3.30.870.10">
    <property type="entry name" value="Endonuclease Chain A"/>
    <property type="match status" value="2"/>
</dbReference>
<evidence type="ECO:0000256" key="5">
    <source>
        <dbReference type="ARBA" id="ARBA00022963"/>
    </source>
</evidence>
<feature type="signal peptide" evidence="7">
    <location>
        <begin position="1"/>
        <end position="30"/>
    </location>
</feature>
<keyword evidence="5" id="KW-0442">Lipid degradation</keyword>
<gene>
    <name evidence="9" type="ORF">Asera_27150</name>
</gene>
<dbReference type="RefSeq" id="WP_051803018.1">
    <property type="nucleotide sequence ID" value="NZ_AP023354.1"/>
</dbReference>
<name>A0A810L085_9ACTN</name>
<evidence type="ECO:0000259" key="8">
    <source>
        <dbReference type="Pfam" id="PF13091"/>
    </source>
</evidence>
<dbReference type="Proteomes" id="UP000680750">
    <property type="component" value="Chromosome"/>
</dbReference>